<gene>
    <name evidence="4" type="ORF">JX265_012281</name>
</gene>
<accession>A0A9Q0AIT2</accession>
<proteinExistence type="predicted"/>
<feature type="domain" description="Nephrocystin 3-like N-terminal" evidence="2">
    <location>
        <begin position="290"/>
        <end position="450"/>
    </location>
</feature>
<keyword evidence="5" id="KW-1185">Reference proteome</keyword>
<reference evidence="4" key="1">
    <citation type="submission" date="2021-03" db="EMBL/GenBank/DDBJ databases">
        <title>Revisited historic fungal species revealed as producer of novel bioactive compounds through whole genome sequencing and comparative genomics.</title>
        <authorList>
            <person name="Vignolle G.A."/>
            <person name="Hochenegger N."/>
            <person name="Mach R.L."/>
            <person name="Mach-Aigner A.R."/>
            <person name="Javad Rahimi M."/>
            <person name="Salim K.A."/>
            <person name="Chan C.M."/>
            <person name="Lim L.B.L."/>
            <person name="Cai F."/>
            <person name="Druzhinina I.S."/>
            <person name="U'Ren J.M."/>
            <person name="Derntl C."/>
        </authorList>
    </citation>
    <scope>NUCLEOTIDE SEQUENCE</scope>
    <source>
        <strain evidence="4">TUCIM 5799</strain>
    </source>
</reference>
<dbReference type="AlphaFoldDB" id="A0A9Q0AIT2"/>
<evidence type="ECO:0000313" key="4">
    <source>
        <dbReference type="EMBL" id="KAI1855093.1"/>
    </source>
</evidence>
<dbReference type="PANTHER" id="PTHR10039">
    <property type="entry name" value="AMELOGENIN"/>
    <property type="match status" value="1"/>
</dbReference>
<dbReference type="InterPro" id="IPR056884">
    <property type="entry name" value="NPHP3-like_N"/>
</dbReference>
<comment type="caution">
    <text evidence="4">The sequence shown here is derived from an EMBL/GenBank/DDBJ whole genome shotgun (WGS) entry which is preliminary data.</text>
</comment>
<evidence type="ECO:0008006" key="6">
    <source>
        <dbReference type="Google" id="ProtNLM"/>
    </source>
</evidence>
<evidence type="ECO:0000313" key="5">
    <source>
        <dbReference type="Proteomes" id="UP000829685"/>
    </source>
</evidence>
<organism evidence="4 5">
    <name type="scientific">Neoarthrinium moseri</name>
    <dbReference type="NCBI Taxonomy" id="1658444"/>
    <lineage>
        <taxon>Eukaryota</taxon>
        <taxon>Fungi</taxon>
        <taxon>Dikarya</taxon>
        <taxon>Ascomycota</taxon>
        <taxon>Pezizomycotina</taxon>
        <taxon>Sordariomycetes</taxon>
        <taxon>Xylariomycetidae</taxon>
        <taxon>Amphisphaeriales</taxon>
        <taxon>Apiosporaceae</taxon>
        <taxon>Neoarthrinium</taxon>
    </lineage>
</organism>
<dbReference type="Proteomes" id="UP000829685">
    <property type="component" value="Unassembled WGS sequence"/>
</dbReference>
<dbReference type="PANTHER" id="PTHR10039:SF5">
    <property type="entry name" value="NACHT DOMAIN-CONTAINING PROTEIN"/>
    <property type="match status" value="1"/>
</dbReference>
<dbReference type="InterPro" id="IPR056693">
    <property type="entry name" value="DUF7791"/>
</dbReference>
<dbReference type="Pfam" id="PF24883">
    <property type="entry name" value="NPHP3_N"/>
    <property type="match status" value="1"/>
</dbReference>
<dbReference type="Gene3D" id="3.40.50.300">
    <property type="entry name" value="P-loop containing nucleotide triphosphate hydrolases"/>
    <property type="match status" value="1"/>
</dbReference>
<evidence type="ECO:0000259" key="2">
    <source>
        <dbReference type="Pfam" id="PF24883"/>
    </source>
</evidence>
<dbReference type="Pfam" id="PF25053">
    <property type="entry name" value="DUF7791"/>
    <property type="match status" value="1"/>
</dbReference>
<keyword evidence="1" id="KW-0677">Repeat</keyword>
<dbReference type="InterPro" id="IPR027417">
    <property type="entry name" value="P-loop_NTPase"/>
</dbReference>
<feature type="domain" description="DUF7791" evidence="3">
    <location>
        <begin position="559"/>
        <end position="669"/>
    </location>
</feature>
<dbReference type="EMBL" id="JAFIMR010000051">
    <property type="protein sequence ID" value="KAI1855093.1"/>
    <property type="molecule type" value="Genomic_DNA"/>
</dbReference>
<name>A0A9Q0AIT2_9PEZI</name>
<dbReference type="SUPFAM" id="SSF52540">
    <property type="entry name" value="P-loop containing nucleoside triphosphate hydrolases"/>
    <property type="match status" value="1"/>
</dbReference>
<evidence type="ECO:0000256" key="1">
    <source>
        <dbReference type="ARBA" id="ARBA00022737"/>
    </source>
</evidence>
<protein>
    <recommendedName>
        <fullName evidence="6">NACHT domain-containing protein</fullName>
    </recommendedName>
</protein>
<sequence>MDPITAVGFAAGILNFIEFSSTLVRGTLEVYHSTSGTTTDNTHSGKLLADLQEVTQELEVRFDVESGDQTAKALATLATKCMELSNELAAILQKLEARGRNKRWKNFQVAFFGVVKQNSIASIEKRLAEYRSQIILRLSLMTSSQNSALGHHFDDLAKTSLVLKRELGHNARLLKQLQASVQQMQSDGEISSILIKSQISELQKATLNTQQENLLLKGLYFDSLFLREESVSDPEAGTFRWLLDYGVQLSGHSSDTSYASTSPSSQEKINILDEAALSARLSAISAFRGFLEAGNGFFFICGKAGSGKSTLMKHLAYDRTLKQELDQWSGGRRLVVAKFFFWNSADAMQKSLKGLYQSLLFEVFRQCPDLIRVLSEVIPSAWSTGWKPKLDEMKTVFETLVSRSLPNVALCLIVDGLDEYEGDALEHFELAKLLKQWSSQPKVKIICSARPHTQFLDTFDLPHRVFHLHELTRNDIRSYVKVQFASRLPNTKNGDLMGAFGTIAEEIVGMSDGVFLWARLVVRSLLIGMAHDDSPKALMKRLNDTPRDINTLFRRILDSVDPSVRHRSDQMLSLALDNPFKHDLSAIVYSWIEDLDDPDFPFNRPCKGIGEAEVEKRLSIVRRQLDALTRGLLEIKEQRSGISRWDGEARYWRYPVGFLHKSVRDFLRDHWKINTLYGAVPTFNHLRLYIAQAQYGIGAHLCGSLILFDLIRPQYGQIMSFLAHIPSHDDQRRILDHLARIHEGYRSLSLSYPKGENLLFWRETVECHTSLTHVVEPSVDVNFWHWITQTQFSWYTLELLRRHDMDSTNSRFIDRKRLGVSAICRPGNLDLLRYLFSTGVSPATLCTIIVYEDRKSNAFGSEGAVHAEAPLWLVFLRYYLLEWRSRPANMDRLLTCFLEAGADTNLIALAYIEKAPGRDKSFPVSILDGTLSFFIELKELLDIVGFCDDPARRDLLRGAYKVAWTAWMRPAVKLLNPYKSHGHAGSG</sequence>
<evidence type="ECO:0000259" key="3">
    <source>
        <dbReference type="Pfam" id="PF25053"/>
    </source>
</evidence>